<feature type="region of interest" description="Disordered" evidence="2">
    <location>
        <begin position="454"/>
        <end position="474"/>
    </location>
</feature>
<comment type="caution">
    <text evidence="4">The sequence shown here is derived from an EMBL/GenBank/DDBJ whole genome shotgun (WGS) entry which is preliminary data.</text>
</comment>
<keyword evidence="3" id="KW-1133">Transmembrane helix</keyword>
<dbReference type="Proteomes" id="UP000673821">
    <property type="component" value="Unassembled WGS sequence"/>
</dbReference>
<keyword evidence="5" id="KW-1185">Reference proteome</keyword>
<dbReference type="RefSeq" id="WP_200659222.1">
    <property type="nucleotide sequence ID" value="NZ_CAJNBH010000013.1"/>
</dbReference>
<sequence>MSNQRIKFPRCSDKRVAETFVELGKQLGTQTVTVGALAFTNIGGVSLKTEPTGDWKALLDQDSYLIDTMAVSFKGLTIQYARGGQFPPEQKSPIYDEIILTWNNPNPPQDALQNSEKIAIVALINKRLNPFELGRTAESGLLSKEQNQLLAIHNSTLERLEQLNEALIRESTEFRERLDQRFGEKVAAVESEYAQNKQRLDAEVEARVAEVDERQRQLEGKLKEIDDRDNTHARREIRDRMLEDVKQRISQFGVSKITERKRMPVLYGMLALMIVFLMLLGWTGYEIRSIDQQYYSQLEAMRNISSAGVDKLKAAGLSPDAIAKASAVDLDRRDVWWLWGRFTALSLGLVGTILYYIKWQNRWAEQHVASEFHLQQFYIDVNRANWIVESCLEWRKAANSDIPNELLKSIAGNLFANSQGEPEKVIHPADELASALLGTASKLRLKIGENELDFDKPSKISDKDIKLGGTGEKA</sequence>
<reference evidence="4 5" key="1">
    <citation type="submission" date="2021-02" db="EMBL/GenBank/DDBJ databases">
        <authorList>
            <person name="Vanwijnsberghe S."/>
        </authorList>
    </citation>
    <scope>NUCLEOTIDE SEQUENCE [LARGE SCALE GENOMIC DNA]</scope>
    <source>
        <strain evidence="4 5">R-69776</strain>
    </source>
</reference>
<feature type="transmembrane region" description="Helical" evidence="3">
    <location>
        <begin position="336"/>
        <end position="357"/>
    </location>
</feature>
<keyword evidence="3" id="KW-0472">Membrane</keyword>
<dbReference type="EMBL" id="CAJNBH010000013">
    <property type="protein sequence ID" value="CAE6785996.1"/>
    <property type="molecule type" value="Genomic_DNA"/>
</dbReference>
<organism evidence="4 5">
    <name type="scientific">Paraburkholderia nemoris</name>
    <dbReference type="NCBI Taxonomy" id="2793076"/>
    <lineage>
        <taxon>Bacteria</taxon>
        <taxon>Pseudomonadati</taxon>
        <taxon>Pseudomonadota</taxon>
        <taxon>Betaproteobacteria</taxon>
        <taxon>Burkholderiales</taxon>
        <taxon>Burkholderiaceae</taxon>
        <taxon>Paraburkholderia</taxon>
    </lineage>
</organism>
<feature type="transmembrane region" description="Helical" evidence="3">
    <location>
        <begin position="265"/>
        <end position="285"/>
    </location>
</feature>
<keyword evidence="3" id="KW-0812">Transmembrane</keyword>
<evidence type="ECO:0000256" key="3">
    <source>
        <dbReference type="SAM" id="Phobius"/>
    </source>
</evidence>
<accession>A0ABM8S325</accession>
<evidence type="ECO:0000256" key="1">
    <source>
        <dbReference type="SAM" id="Coils"/>
    </source>
</evidence>
<evidence type="ECO:0000313" key="5">
    <source>
        <dbReference type="Proteomes" id="UP000673821"/>
    </source>
</evidence>
<protein>
    <submittedName>
        <fullName evidence="4">Uncharacterized protein</fullName>
    </submittedName>
</protein>
<evidence type="ECO:0000256" key="2">
    <source>
        <dbReference type="SAM" id="MobiDB-lite"/>
    </source>
</evidence>
<proteinExistence type="predicted"/>
<evidence type="ECO:0000313" key="4">
    <source>
        <dbReference type="EMBL" id="CAE6785996.1"/>
    </source>
</evidence>
<name>A0ABM8S325_9BURK</name>
<keyword evidence="1" id="KW-0175">Coiled coil</keyword>
<gene>
    <name evidence="4" type="ORF">R69776_04544</name>
</gene>
<feature type="coiled-coil region" evidence="1">
    <location>
        <begin position="150"/>
        <end position="177"/>
    </location>
</feature>